<name>A0ABR4ALJ2_9LECA</name>
<dbReference type="Proteomes" id="UP001590951">
    <property type="component" value="Unassembled WGS sequence"/>
</dbReference>
<organism evidence="1 2">
    <name type="scientific">Lepraria finkii</name>
    <dbReference type="NCBI Taxonomy" id="1340010"/>
    <lineage>
        <taxon>Eukaryota</taxon>
        <taxon>Fungi</taxon>
        <taxon>Dikarya</taxon>
        <taxon>Ascomycota</taxon>
        <taxon>Pezizomycotina</taxon>
        <taxon>Lecanoromycetes</taxon>
        <taxon>OSLEUM clade</taxon>
        <taxon>Lecanoromycetidae</taxon>
        <taxon>Lecanorales</taxon>
        <taxon>Lecanorineae</taxon>
        <taxon>Stereocaulaceae</taxon>
        <taxon>Lepraria</taxon>
    </lineage>
</organism>
<gene>
    <name evidence="1" type="ORF">ABVK25_011867</name>
</gene>
<sequence>MFQQALDYCINSAAPGSSVTLIELLESAYMLYAGLRSRAFFRAHFSRQFGLAFETAYRAQRALLFFCRFYAAVSTFTEAASWIPSFRQISVECVQPFKAVAGVEGKQSMTISNALKGARVPKSAKLIRYRFEETVEDITKRGTKLRSHLGTG</sequence>
<keyword evidence="2" id="KW-1185">Reference proteome</keyword>
<protein>
    <submittedName>
        <fullName evidence="1">Uncharacterized protein</fullName>
    </submittedName>
</protein>
<comment type="caution">
    <text evidence="1">The sequence shown here is derived from an EMBL/GenBank/DDBJ whole genome shotgun (WGS) entry which is preliminary data.</text>
</comment>
<dbReference type="EMBL" id="JBHFEH010000123">
    <property type="protein sequence ID" value="KAL2045978.1"/>
    <property type="molecule type" value="Genomic_DNA"/>
</dbReference>
<evidence type="ECO:0000313" key="2">
    <source>
        <dbReference type="Proteomes" id="UP001590951"/>
    </source>
</evidence>
<reference evidence="1 2" key="1">
    <citation type="submission" date="2024-09" db="EMBL/GenBank/DDBJ databases">
        <title>Rethinking Asexuality: The Enigmatic Case of Functional Sexual Genes in Lepraria (Stereocaulaceae).</title>
        <authorList>
            <person name="Doellman M."/>
            <person name="Sun Y."/>
            <person name="Barcenas-Pena A."/>
            <person name="Lumbsch H.T."/>
            <person name="Grewe F."/>
        </authorList>
    </citation>
    <scope>NUCLEOTIDE SEQUENCE [LARGE SCALE GENOMIC DNA]</scope>
    <source>
        <strain evidence="1 2">Grewe 0041</strain>
    </source>
</reference>
<evidence type="ECO:0000313" key="1">
    <source>
        <dbReference type="EMBL" id="KAL2045978.1"/>
    </source>
</evidence>
<proteinExistence type="predicted"/>
<accession>A0ABR4ALJ2</accession>